<keyword evidence="4" id="KW-1185">Reference proteome</keyword>
<dbReference type="PANTHER" id="PTHR21600:SF89">
    <property type="entry name" value="RIBOSOMAL LARGE SUBUNIT PSEUDOURIDINE SYNTHASE A"/>
    <property type="match status" value="1"/>
</dbReference>
<dbReference type="CDD" id="cd02869">
    <property type="entry name" value="PseudoU_synth_RluA_like"/>
    <property type="match status" value="1"/>
</dbReference>
<dbReference type="AlphaFoldDB" id="A0A8G2BY98"/>
<comment type="caution">
    <text evidence="3">The sequence shown here is derived from an EMBL/GenBank/DDBJ whole genome shotgun (WGS) entry which is preliminary data.</text>
</comment>
<organism evidence="3 4">
    <name type="scientific">Parabacteroides chinchillae</name>
    <dbReference type="NCBI Taxonomy" id="871327"/>
    <lineage>
        <taxon>Bacteria</taxon>
        <taxon>Pseudomonadati</taxon>
        <taxon>Bacteroidota</taxon>
        <taxon>Bacteroidia</taxon>
        <taxon>Bacteroidales</taxon>
        <taxon>Tannerellaceae</taxon>
        <taxon>Parabacteroides</taxon>
    </lineage>
</organism>
<dbReference type="GO" id="GO:0009982">
    <property type="term" value="F:pseudouridine synthase activity"/>
    <property type="evidence" value="ECO:0007669"/>
    <property type="project" value="InterPro"/>
</dbReference>
<evidence type="ECO:0000259" key="2">
    <source>
        <dbReference type="Pfam" id="PF00849"/>
    </source>
</evidence>
<dbReference type="GO" id="GO:0000455">
    <property type="term" value="P:enzyme-directed rRNA pseudouridine synthesis"/>
    <property type="evidence" value="ECO:0007669"/>
    <property type="project" value="TreeGrafter"/>
</dbReference>
<evidence type="ECO:0000313" key="3">
    <source>
        <dbReference type="EMBL" id="SEG16254.1"/>
    </source>
</evidence>
<proteinExistence type="predicted"/>
<dbReference type="InterPro" id="IPR050188">
    <property type="entry name" value="RluA_PseudoU_synthase"/>
</dbReference>
<dbReference type="Gene3D" id="3.30.2350.10">
    <property type="entry name" value="Pseudouridine synthase"/>
    <property type="match status" value="1"/>
</dbReference>
<protein>
    <submittedName>
        <fullName evidence="3">tRNA pseudouridine32 synthase / 23S rRNA pseudouridine746 synthase</fullName>
    </submittedName>
</protein>
<evidence type="ECO:0000313" key="4">
    <source>
        <dbReference type="Proteomes" id="UP000236725"/>
    </source>
</evidence>
<gene>
    <name evidence="3" type="ORF">SAMN05444001_11770</name>
</gene>
<accession>A0A8G2BY98</accession>
<dbReference type="PROSITE" id="PS01129">
    <property type="entry name" value="PSI_RLU"/>
    <property type="match status" value="1"/>
</dbReference>
<sequence length="539" mass="61826">MFHLLHIQDSSPALPQRFTYPFHYIPHPLCVQAAQEVQAYLEKQEEWREELEQGKMFGVLITKNHMGKLGFLAAFSGTLAGKNLHPYFVPPIYDLLEPEGFFKPEEDRISSINKQIEAIAGSKEYQACKQHLRQQTKEAELSLKVAKAQLTNAKKKRDACRMNHPDAVEQAAMIRESQYEKAEFKRLKNHWKERISSLQANVETFEQEINRLKAERKERSAALQQKLFEQFRMLNARGESKNLLAIFEQAKHQLPPAGAGECAAPRLLQYAYLKKLHPIAMAEFWWGQSPKAEIRRHGYYYPACKGKCEPILNHMLQGLEVDPNPLAEELPKETELRILWEDEWLAVVDKPAGMPSVPGKLHLNSVYSEMQKRYPEATGPLVAHRLDMATSGLLIVAKTMEVYQNLQIQFSNRTIRKRYIALLEGKVSLFQGIIDLPLCLDPEDRPRQMVSDKYGKRSVTEYQVLGYKDGITRIAFYPYTGRTHQLRVHAAHTSGLNAPIIGDELYGKKAERLYLDAVAITFRHPVTGETICVEKEETF</sequence>
<dbReference type="RefSeq" id="WP_103984073.1">
    <property type="nucleotide sequence ID" value="NZ_FNVS01000017.1"/>
</dbReference>
<feature type="domain" description="Pseudouridine synthase RsuA/RluA-like" evidence="2">
    <location>
        <begin position="346"/>
        <end position="492"/>
    </location>
</feature>
<dbReference type="PANTHER" id="PTHR21600">
    <property type="entry name" value="MITOCHONDRIAL RNA PSEUDOURIDINE SYNTHASE"/>
    <property type="match status" value="1"/>
</dbReference>
<dbReference type="InterPro" id="IPR020103">
    <property type="entry name" value="PsdUridine_synth_cat_dom_sf"/>
</dbReference>
<dbReference type="Pfam" id="PF00849">
    <property type="entry name" value="PseudoU_synth_2"/>
    <property type="match status" value="1"/>
</dbReference>
<feature type="coiled-coil region" evidence="1">
    <location>
        <begin position="129"/>
        <end position="222"/>
    </location>
</feature>
<evidence type="ECO:0000256" key="1">
    <source>
        <dbReference type="SAM" id="Coils"/>
    </source>
</evidence>
<dbReference type="InterPro" id="IPR006224">
    <property type="entry name" value="PsdUridine_synth_RluA-like_CS"/>
</dbReference>
<dbReference type="InterPro" id="IPR006145">
    <property type="entry name" value="PsdUridine_synth_RsuA/RluA"/>
</dbReference>
<keyword evidence="1" id="KW-0175">Coiled coil</keyword>
<name>A0A8G2BY98_9BACT</name>
<dbReference type="SUPFAM" id="SSF55120">
    <property type="entry name" value="Pseudouridine synthase"/>
    <property type="match status" value="1"/>
</dbReference>
<dbReference type="GO" id="GO:0003723">
    <property type="term" value="F:RNA binding"/>
    <property type="evidence" value="ECO:0007669"/>
    <property type="project" value="InterPro"/>
</dbReference>
<reference evidence="3 4" key="1">
    <citation type="submission" date="2016-10" db="EMBL/GenBank/DDBJ databases">
        <authorList>
            <person name="Varghese N."/>
            <person name="Submissions S."/>
        </authorList>
    </citation>
    <scope>NUCLEOTIDE SEQUENCE [LARGE SCALE GENOMIC DNA]</scope>
    <source>
        <strain evidence="3 4">DSM 29073</strain>
    </source>
</reference>
<dbReference type="EMBL" id="FNVS01000017">
    <property type="protein sequence ID" value="SEG16254.1"/>
    <property type="molecule type" value="Genomic_DNA"/>
</dbReference>
<dbReference type="GO" id="GO:0140098">
    <property type="term" value="F:catalytic activity, acting on RNA"/>
    <property type="evidence" value="ECO:0007669"/>
    <property type="project" value="UniProtKB-ARBA"/>
</dbReference>
<dbReference type="Proteomes" id="UP000236725">
    <property type="component" value="Unassembled WGS sequence"/>
</dbReference>